<keyword evidence="13" id="KW-1185">Reference proteome</keyword>
<evidence type="ECO:0000256" key="1">
    <source>
        <dbReference type="ARBA" id="ARBA00004141"/>
    </source>
</evidence>
<dbReference type="GO" id="GO:0005886">
    <property type="term" value="C:plasma membrane"/>
    <property type="evidence" value="ECO:0007669"/>
    <property type="project" value="TreeGrafter"/>
</dbReference>
<evidence type="ECO:0000256" key="7">
    <source>
        <dbReference type="ARBA" id="ARBA00023136"/>
    </source>
</evidence>
<comment type="similarity">
    <text evidence="9">Belongs to the monovalent cation:proton antiporter 1 (CPA1) transporter (TC 2.A.36) family.</text>
</comment>
<dbReference type="WBParaSite" id="ASIM_0001136201-mRNA-1">
    <property type="protein sequence ID" value="ASIM_0001136201-mRNA-1"/>
    <property type="gene ID" value="ASIM_0001136201"/>
</dbReference>
<keyword evidence="3 9" id="KW-0812">Transmembrane</keyword>
<evidence type="ECO:0000313" key="14">
    <source>
        <dbReference type="WBParaSite" id="ASIM_0001136201-mRNA-1"/>
    </source>
</evidence>
<keyword evidence="7 10" id="KW-0472">Membrane</keyword>
<name>A0A0M3JTJ8_ANISI</name>
<feature type="transmembrane region" description="Helical" evidence="10">
    <location>
        <begin position="12"/>
        <end position="34"/>
    </location>
</feature>
<reference evidence="14" key="1">
    <citation type="submission" date="2017-02" db="UniProtKB">
        <authorList>
            <consortium name="WormBaseParasite"/>
        </authorList>
    </citation>
    <scope>IDENTIFICATION</scope>
</reference>
<dbReference type="Gene3D" id="6.10.140.1330">
    <property type="match status" value="1"/>
</dbReference>
<evidence type="ECO:0000313" key="12">
    <source>
        <dbReference type="EMBL" id="VDK43946.1"/>
    </source>
</evidence>
<reference evidence="12 13" key="2">
    <citation type="submission" date="2018-11" db="EMBL/GenBank/DDBJ databases">
        <authorList>
            <consortium name="Pathogen Informatics"/>
        </authorList>
    </citation>
    <scope>NUCLEOTIDE SEQUENCE [LARGE SCALE GENOMIC DNA]</scope>
</reference>
<evidence type="ECO:0000256" key="5">
    <source>
        <dbReference type="ARBA" id="ARBA00023053"/>
    </source>
</evidence>
<keyword evidence="8 9" id="KW-0739">Sodium transport</keyword>
<keyword evidence="4 10" id="KW-1133">Transmembrane helix</keyword>
<dbReference type="NCBIfam" id="TIGR00840">
    <property type="entry name" value="b_cpa1"/>
    <property type="match status" value="1"/>
</dbReference>
<dbReference type="GO" id="GO:0051453">
    <property type="term" value="P:regulation of intracellular pH"/>
    <property type="evidence" value="ECO:0007669"/>
    <property type="project" value="TreeGrafter"/>
</dbReference>
<dbReference type="AlphaFoldDB" id="A0A0M3JTJ8"/>
<dbReference type="InterPro" id="IPR006153">
    <property type="entry name" value="Cation/H_exchanger_TM"/>
</dbReference>
<dbReference type="OrthoDB" id="196264at2759"/>
<dbReference type="InterPro" id="IPR004709">
    <property type="entry name" value="NaH_exchanger"/>
</dbReference>
<feature type="domain" description="Cation/H+ exchanger transmembrane" evidence="11">
    <location>
        <begin position="296"/>
        <end position="369"/>
    </location>
</feature>
<evidence type="ECO:0000256" key="8">
    <source>
        <dbReference type="ARBA" id="ARBA00023201"/>
    </source>
</evidence>
<keyword evidence="9" id="KW-0050">Antiport</keyword>
<feature type="transmembrane region" description="Helical" evidence="10">
    <location>
        <begin position="77"/>
        <end position="106"/>
    </location>
</feature>
<dbReference type="InterPro" id="IPR018422">
    <property type="entry name" value="Cation/H_exchanger_CPA1"/>
</dbReference>
<evidence type="ECO:0000256" key="6">
    <source>
        <dbReference type="ARBA" id="ARBA00023065"/>
    </source>
</evidence>
<dbReference type="EMBL" id="UYRR01031027">
    <property type="protein sequence ID" value="VDK43946.1"/>
    <property type="molecule type" value="Genomic_DNA"/>
</dbReference>
<dbReference type="GO" id="GO:0098719">
    <property type="term" value="P:sodium ion import across plasma membrane"/>
    <property type="evidence" value="ECO:0007669"/>
    <property type="project" value="TreeGrafter"/>
</dbReference>
<protein>
    <recommendedName>
        <fullName evidence="9">Sodium/hydrogen exchanger</fullName>
    </recommendedName>
</protein>
<comment type="subcellular location">
    <subcellularLocation>
        <location evidence="1">Membrane</location>
        <topology evidence="1">Multi-pass membrane protein</topology>
    </subcellularLocation>
</comment>
<evidence type="ECO:0000256" key="2">
    <source>
        <dbReference type="ARBA" id="ARBA00022448"/>
    </source>
</evidence>
<dbReference type="Proteomes" id="UP000267096">
    <property type="component" value="Unassembled WGS sequence"/>
</dbReference>
<organism evidence="14">
    <name type="scientific">Anisakis simplex</name>
    <name type="common">Herring worm</name>
    <dbReference type="NCBI Taxonomy" id="6269"/>
    <lineage>
        <taxon>Eukaryota</taxon>
        <taxon>Metazoa</taxon>
        <taxon>Ecdysozoa</taxon>
        <taxon>Nematoda</taxon>
        <taxon>Chromadorea</taxon>
        <taxon>Rhabditida</taxon>
        <taxon>Spirurina</taxon>
        <taxon>Ascaridomorpha</taxon>
        <taxon>Ascaridoidea</taxon>
        <taxon>Anisakidae</taxon>
        <taxon>Anisakis</taxon>
        <taxon>Anisakis simplex complex</taxon>
    </lineage>
</organism>
<dbReference type="GO" id="GO:0015386">
    <property type="term" value="F:potassium:proton antiporter activity"/>
    <property type="evidence" value="ECO:0007669"/>
    <property type="project" value="TreeGrafter"/>
</dbReference>
<feature type="transmembrane region" description="Helical" evidence="10">
    <location>
        <begin position="311"/>
        <end position="332"/>
    </location>
</feature>
<keyword evidence="6 9" id="KW-0406">Ion transport</keyword>
<dbReference type="GO" id="GO:0015385">
    <property type="term" value="F:sodium:proton antiporter activity"/>
    <property type="evidence" value="ECO:0007669"/>
    <property type="project" value="InterPro"/>
</dbReference>
<feature type="transmembrane region" description="Helical" evidence="10">
    <location>
        <begin position="344"/>
        <end position="364"/>
    </location>
</feature>
<feature type="domain" description="Cation/H+ exchanger transmembrane" evidence="11">
    <location>
        <begin position="11"/>
        <end position="276"/>
    </location>
</feature>
<dbReference type="PRINTS" id="PR01084">
    <property type="entry name" value="NAHEXCHNGR"/>
</dbReference>
<proteinExistence type="inferred from homology"/>
<keyword evidence="5" id="KW-0915">Sodium</keyword>
<dbReference type="Pfam" id="PF00999">
    <property type="entry name" value="Na_H_Exchanger"/>
    <property type="match status" value="2"/>
</dbReference>
<accession>A0A0M3JTJ8</accession>
<evidence type="ECO:0000256" key="9">
    <source>
        <dbReference type="RuleBase" id="RU003722"/>
    </source>
</evidence>
<evidence type="ECO:0000313" key="13">
    <source>
        <dbReference type="Proteomes" id="UP000267096"/>
    </source>
</evidence>
<keyword evidence="2 9" id="KW-0813">Transport</keyword>
<feature type="transmembrane region" description="Helical" evidence="10">
    <location>
        <begin position="49"/>
        <end position="65"/>
    </location>
</feature>
<feature type="transmembrane region" description="Helical" evidence="10">
    <location>
        <begin position="118"/>
        <end position="138"/>
    </location>
</feature>
<dbReference type="PANTHER" id="PTHR10110:SF125">
    <property type="entry name" value="SODIUM_HYDROGEN EXCHANGER"/>
    <property type="match status" value="1"/>
</dbReference>
<evidence type="ECO:0000256" key="4">
    <source>
        <dbReference type="ARBA" id="ARBA00022989"/>
    </source>
</evidence>
<sequence>MIIFSVFHSNERLASLFPDSAILVVLGLAAGAVLDRFWPHELYLHPDLFFLYLLPPIALEAGYFLPRREFFRNIGTITLYAVIGTLWNIISIGDTTIAGIVLYLFSPYYSRSVPFIDLLLFATLISAVDPVAVLSVFEEIKVNKLLHICVFGESLLNDAVTIVLYHALSAMARIGPEHLETEDFVKASLSFFLVVFGGIAIGMVWAAITGLTTRFSNKVQVVQPMICLLFPYLAYLISESVHMSGILAIVVCGLMMKRFVKGNLSEKSLVTVTYFLKTLSSRCDLKLSTVHFRTFVLTYIANRHRVEKIRLVDQFIMSYGGLRGAICYGLAMTLDKDVVLAKDMFVSTTVIVIAFTVFIQGTTIKPLVKLLDVKTEEIREVTVTEQLLSDVRNIHLFFSSKRSEIILCIFERNRNLMAQDDIMAGIEAILGVQGPNMV</sequence>
<feature type="transmembrane region" description="Helical" evidence="10">
    <location>
        <begin position="188"/>
        <end position="208"/>
    </location>
</feature>
<dbReference type="PANTHER" id="PTHR10110">
    <property type="entry name" value="SODIUM/HYDROGEN EXCHANGER"/>
    <property type="match status" value="1"/>
</dbReference>
<feature type="transmembrane region" description="Helical" evidence="10">
    <location>
        <begin position="243"/>
        <end position="260"/>
    </location>
</feature>
<evidence type="ECO:0000256" key="10">
    <source>
        <dbReference type="SAM" id="Phobius"/>
    </source>
</evidence>
<evidence type="ECO:0000259" key="11">
    <source>
        <dbReference type="Pfam" id="PF00999"/>
    </source>
</evidence>
<evidence type="ECO:0000256" key="3">
    <source>
        <dbReference type="ARBA" id="ARBA00022692"/>
    </source>
</evidence>
<gene>
    <name evidence="12" type="ORF">ASIM_LOCUS10920</name>
</gene>